<dbReference type="Proteomes" id="UP000199626">
    <property type="component" value="Unassembled WGS sequence"/>
</dbReference>
<evidence type="ECO:0000256" key="7">
    <source>
        <dbReference type="ARBA" id="ARBA00022692"/>
    </source>
</evidence>
<comment type="similarity">
    <text evidence="3 12">Belongs to the peptidase S26 family.</text>
</comment>
<dbReference type="AlphaFoldDB" id="A0A1G6ACL5"/>
<evidence type="ECO:0000313" key="15">
    <source>
        <dbReference type="Proteomes" id="UP000199626"/>
    </source>
</evidence>
<keyword evidence="10 12" id="KW-0472">Membrane</keyword>
<dbReference type="EC" id="3.4.21.89" evidence="4 12"/>
<feature type="transmembrane region" description="Helical" evidence="12">
    <location>
        <begin position="6"/>
        <end position="22"/>
    </location>
</feature>
<dbReference type="RefSeq" id="WP_092590965.1">
    <property type="nucleotide sequence ID" value="NZ_FMXN01000001.1"/>
</dbReference>
<dbReference type="SUPFAM" id="SSF51306">
    <property type="entry name" value="LexA/Signal peptidase"/>
    <property type="match status" value="1"/>
</dbReference>
<name>A0A1G6ACL5_9GAMM</name>
<dbReference type="GO" id="GO:0005886">
    <property type="term" value="C:plasma membrane"/>
    <property type="evidence" value="ECO:0007669"/>
    <property type="project" value="UniProtKB-SubCell"/>
</dbReference>
<dbReference type="PANTHER" id="PTHR43390">
    <property type="entry name" value="SIGNAL PEPTIDASE I"/>
    <property type="match status" value="1"/>
</dbReference>
<evidence type="ECO:0000256" key="4">
    <source>
        <dbReference type="ARBA" id="ARBA00013208"/>
    </source>
</evidence>
<keyword evidence="9 12" id="KW-1133">Transmembrane helix</keyword>
<evidence type="ECO:0000256" key="11">
    <source>
        <dbReference type="PIRSR" id="PIRSR600223-1"/>
    </source>
</evidence>
<dbReference type="Gene3D" id="2.170.230.10">
    <property type="match status" value="1"/>
</dbReference>
<proteinExistence type="inferred from homology"/>
<evidence type="ECO:0000256" key="8">
    <source>
        <dbReference type="ARBA" id="ARBA00022801"/>
    </source>
</evidence>
<keyword evidence="8 12" id="KW-0378">Hydrolase</keyword>
<dbReference type="InterPro" id="IPR000223">
    <property type="entry name" value="Pept_S26A_signal_pept_1"/>
</dbReference>
<dbReference type="GO" id="GO:0006465">
    <property type="term" value="P:signal peptide processing"/>
    <property type="evidence" value="ECO:0007669"/>
    <property type="project" value="InterPro"/>
</dbReference>
<dbReference type="STRING" id="1159017.SAMN02927930_00276"/>
<dbReference type="OrthoDB" id="9815782at2"/>
<accession>A0A1G6ACL5</accession>
<comment type="catalytic activity">
    <reaction evidence="1 12">
        <text>Cleavage of hydrophobic, N-terminal signal or leader sequences from secreted and periplasmic proteins.</text>
        <dbReference type="EC" id="3.4.21.89"/>
    </reaction>
</comment>
<evidence type="ECO:0000256" key="2">
    <source>
        <dbReference type="ARBA" id="ARBA00004651"/>
    </source>
</evidence>
<dbReference type="PROSITE" id="PS00761">
    <property type="entry name" value="SPASE_I_3"/>
    <property type="match status" value="1"/>
</dbReference>
<evidence type="ECO:0000256" key="5">
    <source>
        <dbReference type="ARBA" id="ARBA00019232"/>
    </source>
</evidence>
<evidence type="ECO:0000256" key="12">
    <source>
        <dbReference type="RuleBase" id="RU362042"/>
    </source>
</evidence>
<evidence type="ECO:0000256" key="1">
    <source>
        <dbReference type="ARBA" id="ARBA00000677"/>
    </source>
</evidence>
<dbReference type="GO" id="GO:0009003">
    <property type="term" value="F:signal peptidase activity"/>
    <property type="evidence" value="ECO:0007669"/>
    <property type="project" value="UniProtKB-EC"/>
</dbReference>
<reference evidence="15" key="1">
    <citation type="submission" date="2016-10" db="EMBL/GenBank/DDBJ databases">
        <authorList>
            <person name="Varghese N."/>
            <person name="Submissions S."/>
        </authorList>
    </citation>
    <scope>NUCLEOTIDE SEQUENCE [LARGE SCALE GENOMIC DNA]</scope>
    <source>
        <strain evidence="15">CGMCC 1.10824</strain>
    </source>
</reference>
<evidence type="ECO:0000256" key="9">
    <source>
        <dbReference type="ARBA" id="ARBA00022989"/>
    </source>
</evidence>
<dbReference type="NCBIfam" id="TIGR02227">
    <property type="entry name" value="sigpep_I_bact"/>
    <property type="match status" value="1"/>
</dbReference>
<dbReference type="CDD" id="cd06530">
    <property type="entry name" value="S26_SPase_I"/>
    <property type="match status" value="1"/>
</dbReference>
<feature type="domain" description="Peptidase S26" evidence="13">
    <location>
        <begin position="61"/>
        <end position="278"/>
    </location>
</feature>
<dbReference type="GO" id="GO:0004252">
    <property type="term" value="F:serine-type endopeptidase activity"/>
    <property type="evidence" value="ECO:0007669"/>
    <property type="project" value="InterPro"/>
</dbReference>
<dbReference type="InterPro" id="IPR019758">
    <property type="entry name" value="Pept_S26A_signal_pept_1_CS"/>
</dbReference>
<feature type="active site" evidence="11">
    <location>
        <position position="91"/>
    </location>
</feature>
<feature type="active site" evidence="11">
    <location>
        <position position="146"/>
    </location>
</feature>
<dbReference type="PRINTS" id="PR00727">
    <property type="entry name" value="LEADERPTASE"/>
</dbReference>
<dbReference type="InterPro" id="IPR019757">
    <property type="entry name" value="Pept_S26A_signal_pept_1_Lys-AS"/>
</dbReference>
<protein>
    <recommendedName>
        <fullName evidence="5 12">Signal peptidase I</fullName>
        <ecNumber evidence="4 12">3.4.21.89</ecNumber>
    </recommendedName>
</protein>
<evidence type="ECO:0000256" key="6">
    <source>
        <dbReference type="ARBA" id="ARBA00022475"/>
    </source>
</evidence>
<feature type="transmembrane region" description="Helical" evidence="12">
    <location>
        <begin position="60"/>
        <end position="81"/>
    </location>
</feature>
<keyword evidence="7 12" id="KW-0812">Transmembrane</keyword>
<dbReference type="EMBL" id="FMXN01000001">
    <property type="protein sequence ID" value="SDB06161.1"/>
    <property type="molecule type" value="Genomic_DNA"/>
</dbReference>
<evidence type="ECO:0000256" key="3">
    <source>
        <dbReference type="ARBA" id="ARBA00009370"/>
    </source>
</evidence>
<dbReference type="Gene3D" id="2.10.109.10">
    <property type="entry name" value="Umud Fragment, subunit A"/>
    <property type="match status" value="1"/>
</dbReference>
<sequence length="311" mass="35800">MANFYSILLTLVTLAAGLIWLYDAKMKRPARVALIQQAEQEANKTLSAEERERLAPQGTIAEFAQSVFPILFVILILRSFLYEPFRIPSASMMPTMLAGDFVLVEKFSYGVRDPLFRSELFATGLPQRGDVAVFKYPVNPQVDFIKRIVALPGDRIIYRNKTLYIEPACETRNESCPPLQVIKQTIQPQDEIYFNRTTPLQRFTEQLGDVEHEILVDPSVASRAAFYYQQPGTAMDEWVVPEGHYFMMGDNRDNSEDSRYWGFVPYDHLVGRATLIWMSLEFERGADSWVPQWFPSWIPSGVRWHRLGTVE</sequence>
<keyword evidence="15" id="KW-1185">Reference proteome</keyword>
<gene>
    <name evidence="14" type="ORF">SAMN02927930_00276</name>
</gene>
<evidence type="ECO:0000256" key="10">
    <source>
        <dbReference type="ARBA" id="ARBA00023136"/>
    </source>
</evidence>
<comment type="subcellular location">
    <subcellularLocation>
        <location evidence="2">Cell membrane</location>
        <topology evidence="2">Multi-pass membrane protein</topology>
    </subcellularLocation>
    <subcellularLocation>
        <location evidence="12">Membrane</location>
        <topology evidence="12">Multi-pass membrane protein</topology>
    </subcellularLocation>
</comment>
<dbReference type="PROSITE" id="PS00760">
    <property type="entry name" value="SPASE_I_2"/>
    <property type="match status" value="1"/>
</dbReference>
<dbReference type="PANTHER" id="PTHR43390:SF1">
    <property type="entry name" value="CHLOROPLAST PROCESSING PEPTIDASE"/>
    <property type="match status" value="1"/>
</dbReference>
<dbReference type="InterPro" id="IPR019533">
    <property type="entry name" value="Peptidase_S26"/>
</dbReference>
<evidence type="ECO:0000259" key="13">
    <source>
        <dbReference type="Pfam" id="PF10502"/>
    </source>
</evidence>
<keyword evidence="6" id="KW-1003">Cell membrane</keyword>
<dbReference type="InterPro" id="IPR036286">
    <property type="entry name" value="LexA/Signal_pep-like_sf"/>
</dbReference>
<dbReference type="Pfam" id="PF10502">
    <property type="entry name" value="Peptidase_S26"/>
    <property type="match status" value="1"/>
</dbReference>
<evidence type="ECO:0000313" key="14">
    <source>
        <dbReference type="EMBL" id="SDB06161.1"/>
    </source>
</evidence>
<dbReference type="InterPro" id="IPR019766">
    <property type="entry name" value="Sign_pep_all-beta_subdom"/>
</dbReference>
<organism evidence="14 15">
    <name type="scientific">Pseudidiomarina indica</name>
    <dbReference type="NCBI Taxonomy" id="1159017"/>
    <lineage>
        <taxon>Bacteria</taxon>
        <taxon>Pseudomonadati</taxon>
        <taxon>Pseudomonadota</taxon>
        <taxon>Gammaproteobacteria</taxon>
        <taxon>Alteromonadales</taxon>
        <taxon>Idiomarinaceae</taxon>
        <taxon>Pseudidiomarina</taxon>
    </lineage>
</organism>
<keyword evidence="12" id="KW-0645">Protease</keyword>